<evidence type="ECO:0000256" key="4">
    <source>
        <dbReference type="ARBA" id="ARBA00013297"/>
    </source>
</evidence>
<dbReference type="Pfam" id="PF00293">
    <property type="entry name" value="NUDIX"/>
    <property type="match status" value="1"/>
</dbReference>
<evidence type="ECO:0000256" key="11">
    <source>
        <dbReference type="ARBA" id="ARBA00033056"/>
    </source>
</evidence>
<sequence>MSTTPHTDELDRPLLGHGDVDLQQRRCLYQGFFRLEELELRHRLFGGGWSKTMLREVHQRFDAVGVLLYDAQRDTLVLVEQFRPGAIDDARSPWKLEVVAGLIKESESLEEVARREAFEEAGADISELIKMHTYYPSPGACNEEVTLFCGLIDSQGMGGIHGLAEEHEDIRVHVVSYARAWELLEQGRLDNAMCLISLYWLAAQRASLMASSRRSSPRDTRS</sequence>
<dbReference type="AlphaFoldDB" id="A0A7X3GXW0"/>
<evidence type="ECO:0000256" key="7">
    <source>
        <dbReference type="ARBA" id="ARBA00022842"/>
    </source>
</evidence>
<evidence type="ECO:0000259" key="14">
    <source>
        <dbReference type="PROSITE" id="PS51462"/>
    </source>
</evidence>
<dbReference type="GO" id="GO:0005829">
    <property type="term" value="C:cytosol"/>
    <property type="evidence" value="ECO:0007669"/>
    <property type="project" value="TreeGrafter"/>
</dbReference>
<evidence type="ECO:0000256" key="3">
    <source>
        <dbReference type="ARBA" id="ARBA00012453"/>
    </source>
</evidence>
<dbReference type="EMBL" id="WTKP01000001">
    <property type="protein sequence ID" value="MWJ26927.1"/>
    <property type="molecule type" value="Genomic_DNA"/>
</dbReference>
<dbReference type="RefSeq" id="WP_160417132.1">
    <property type="nucleotide sequence ID" value="NZ_WTKP01000001.1"/>
</dbReference>
<name>A0A7X3GXW0_9GAMM</name>
<dbReference type="InterPro" id="IPR000086">
    <property type="entry name" value="NUDIX_hydrolase_dom"/>
</dbReference>
<feature type="binding site" evidence="13">
    <location>
        <position position="120"/>
    </location>
    <ligand>
        <name>Mg(2+)</name>
        <dbReference type="ChEBI" id="CHEBI:18420"/>
        <label>1</label>
    </ligand>
</feature>
<evidence type="ECO:0000256" key="5">
    <source>
        <dbReference type="ARBA" id="ARBA00022723"/>
    </source>
</evidence>
<keyword evidence="16" id="KW-1185">Reference proteome</keyword>
<dbReference type="PANTHER" id="PTHR11839:SF5">
    <property type="entry name" value="ADP-RIBOSE PYROPHOSPHATASE"/>
    <property type="match status" value="1"/>
</dbReference>
<comment type="similarity">
    <text evidence="2">Belongs to the Nudix hydrolase family. NudF subfamily.</text>
</comment>
<dbReference type="InterPro" id="IPR020084">
    <property type="entry name" value="NUDIX_hydrolase_CS"/>
</dbReference>
<comment type="function">
    <text evidence="8">Acts on ADP-mannose and ADP-glucose as well as ADP-ribose. Prevents glycogen biosynthesis. The reaction catalyzed by this enzyme is a limiting step of the gluconeogenic process.</text>
</comment>
<feature type="binding site" evidence="13">
    <location>
        <position position="100"/>
    </location>
    <ligand>
        <name>Mg(2+)</name>
        <dbReference type="ChEBI" id="CHEBI:18420"/>
        <label>2</label>
    </ligand>
</feature>
<dbReference type="EC" id="3.6.1.13" evidence="3"/>
<comment type="caution">
    <text evidence="15">The sequence shown here is derived from an EMBL/GenBank/DDBJ whole genome shotgun (WGS) entry which is preliminary data.</text>
</comment>
<feature type="domain" description="Nudix hydrolase" evidence="14">
    <location>
        <begin position="59"/>
        <end position="202"/>
    </location>
</feature>
<dbReference type="PANTHER" id="PTHR11839">
    <property type="entry name" value="UDP/ADP-SUGAR PYROPHOSPHATASE"/>
    <property type="match status" value="1"/>
</dbReference>
<dbReference type="GO" id="GO:0019693">
    <property type="term" value="P:ribose phosphate metabolic process"/>
    <property type="evidence" value="ECO:0007669"/>
    <property type="project" value="TreeGrafter"/>
</dbReference>
<feature type="binding site" evidence="13">
    <location>
        <position position="168"/>
    </location>
    <ligand>
        <name>Mg(2+)</name>
        <dbReference type="ChEBI" id="CHEBI:18420"/>
        <label>1</label>
    </ligand>
</feature>
<evidence type="ECO:0000256" key="2">
    <source>
        <dbReference type="ARBA" id="ARBA00007482"/>
    </source>
</evidence>
<keyword evidence="6" id="KW-0378">Hydrolase</keyword>
<evidence type="ECO:0000256" key="10">
    <source>
        <dbReference type="ARBA" id="ARBA00030308"/>
    </source>
</evidence>
<evidence type="ECO:0000256" key="8">
    <source>
        <dbReference type="ARBA" id="ARBA00025164"/>
    </source>
</evidence>
<accession>A0A7X3GXW0</accession>
<dbReference type="PROSITE" id="PS51462">
    <property type="entry name" value="NUDIX"/>
    <property type="match status" value="1"/>
</dbReference>
<reference evidence="15 16" key="1">
    <citation type="submission" date="2019-12" db="EMBL/GenBank/DDBJ databases">
        <title>Halomonas rutogse sp. nov. isolated from two lakes on Tibetan Plateau.</title>
        <authorList>
            <person name="Gao P."/>
        </authorList>
    </citation>
    <scope>NUCLEOTIDE SEQUENCE [LARGE SCALE GENOMIC DNA]</scope>
    <source>
        <strain evidence="15 16">ZH2S</strain>
    </source>
</reference>
<keyword evidence="7 13" id="KW-0460">Magnesium</keyword>
<evidence type="ECO:0000313" key="16">
    <source>
        <dbReference type="Proteomes" id="UP000437638"/>
    </source>
</evidence>
<evidence type="ECO:0000256" key="13">
    <source>
        <dbReference type="PIRSR" id="PIRSR604385-2"/>
    </source>
</evidence>
<comment type="cofactor">
    <cofactor evidence="1 13">
        <name>Mg(2+)</name>
        <dbReference type="ChEBI" id="CHEBI:18420"/>
    </cofactor>
</comment>
<proteinExistence type="inferred from homology"/>
<dbReference type="PROSITE" id="PS00893">
    <property type="entry name" value="NUDIX_BOX"/>
    <property type="match status" value="1"/>
</dbReference>
<dbReference type="InterPro" id="IPR015797">
    <property type="entry name" value="NUDIX_hydrolase-like_dom_sf"/>
</dbReference>
<gene>
    <name evidence="15" type="ORF">GPM19_01655</name>
</gene>
<comment type="catalytic activity">
    <reaction evidence="12">
        <text>ADP-D-ribose + H2O = D-ribose 5-phosphate + AMP + 2 H(+)</text>
        <dbReference type="Rhea" id="RHEA:10412"/>
        <dbReference type="ChEBI" id="CHEBI:15377"/>
        <dbReference type="ChEBI" id="CHEBI:15378"/>
        <dbReference type="ChEBI" id="CHEBI:57967"/>
        <dbReference type="ChEBI" id="CHEBI:78346"/>
        <dbReference type="ChEBI" id="CHEBI:456215"/>
        <dbReference type="EC" id="3.6.1.13"/>
    </reaction>
</comment>
<dbReference type="Gene3D" id="3.90.79.10">
    <property type="entry name" value="Nucleoside Triphosphate Pyrophosphohydrolase"/>
    <property type="match status" value="1"/>
</dbReference>
<dbReference type="SUPFAM" id="SSF55811">
    <property type="entry name" value="Nudix"/>
    <property type="match status" value="1"/>
</dbReference>
<evidence type="ECO:0000256" key="12">
    <source>
        <dbReference type="ARBA" id="ARBA00049546"/>
    </source>
</evidence>
<organism evidence="15 16">
    <name type="scientific">Vreelandella zhuhanensis</name>
    <dbReference type="NCBI Taxonomy" id="2684210"/>
    <lineage>
        <taxon>Bacteria</taxon>
        <taxon>Pseudomonadati</taxon>
        <taxon>Pseudomonadota</taxon>
        <taxon>Gammaproteobacteria</taxon>
        <taxon>Oceanospirillales</taxon>
        <taxon>Halomonadaceae</taxon>
        <taxon>Vreelandella</taxon>
    </lineage>
</organism>
<evidence type="ECO:0000313" key="15">
    <source>
        <dbReference type="EMBL" id="MWJ26927.1"/>
    </source>
</evidence>
<dbReference type="GO" id="GO:0046872">
    <property type="term" value="F:metal ion binding"/>
    <property type="evidence" value="ECO:0007669"/>
    <property type="project" value="UniProtKB-KW"/>
</dbReference>
<dbReference type="Proteomes" id="UP000437638">
    <property type="component" value="Unassembled WGS sequence"/>
</dbReference>
<keyword evidence="5 13" id="KW-0479">Metal-binding</keyword>
<protein>
    <recommendedName>
        <fullName evidence="4">ADP-ribose pyrophosphatase</fullName>
        <ecNumber evidence="3">3.6.1.13</ecNumber>
    </recommendedName>
    <alternativeName>
        <fullName evidence="9">ADP-ribose diphosphatase</fullName>
    </alternativeName>
    <alternativeName>
        <fullName evidence="11">ADP-ribose phosphohydrolase</fullName>
    </alternativeName>
    <alternativeName>
        <fullName evidence="10">Adenosine diphosphoribose pyrophosphatase</fullName>
    </alternativeName>
</protein>
<dbReference type="GO" id="GO:0019144">
    <property type="term" value="F:ADP-sugar diphosphatase activity"/>
    <property type="evidence" value="ECO:0007669"/>
    <property type="project" value="TreeGrafter"/>
</dbReference>
<evidence type="ECO:0000256" key="6">
    <source>
        <dbReference type="ARBA" id="ARBA00022801"/>
    </source>
</evidence>
<dbReference type="InterPro" id="IPR004385">
    <property type="entry name" value="NDP_pyrophosphatase"/>
</dbReference>
<evidence type="ECO:0000256" key="9">
    <source>
        <dbReference type="ARBA" id="ARBA00030162"/>
    </source>
</evidence>
<evidence type="ECO:0000256" key="1">
    <source>
        <dbReference type="ARBA" id="ARBA00001946"/>
    </source>
</evidence>
<dbReference type="GO" id="GO:0006753">
    <property type="term" value="P:nucleoside phosphate metabolic process"/>
    <property type="evidence" value="ECO:0007669"/>
    <property type="project" value="TreeGrafter"/>
</dbReference>
<feature type="binding site" evidence="13">
    <location>
        <position position="116"/>
    </location>
    <ligand>
        <name>Mg(2+)</name>
        <dbReference type="ChEBI" id="CHEBI:18420"/>
        <label>1</label>
    </ligand>
</feature>
<dbReference type="CDD" id="cd24155">
    <property type="entry name" value="NUDIX_ADPRase"/>
    <property type="match status" value="1"/>
</dbReference>
<dbReference type="NCBIfam" id="TIGR00052">
    <property type="entry name" value="nudix-type nucleoside diphosphatase, YffH/AdpP family"/>
    <property type="match status" value="1"/>
</dbReference>
<dbReference type="GO" id="GO:0047631">
    <property type="term" value="F:ADP-ribose diphosphatase activity"/>
    <property type="evidence" value="ECO:0007669"/>
    <property type="project" value="UniProtKB-EC"/>
</dbReference>